<feature type="transmembrane region" description="Helical" evidence="8">
    <location>
        <begin position="120"/>
        <end position="140"/>
    </location>
</feature>
<feature type="transmembrane region" description="Helical" evidence="8">
    <location>
        <begin position="92"/>
        <end position="113"/>
    </location>
</feature>
<accession>I0HYZ7</accession>
<gene>
    <name evidence="10" type="ordered locus">CLDAP_01950</name>
</gene>
<evidence type="ECO:0000256" key="4">
    <source>
        <dbReference type="ARBA" id="ARBA00022679"/>
    </source>
</evidence>
<sequence>MPAFASPNEALHYEHFVLIRKTGRLPDLHSSTRADERHQPPLYYALAALFSLPFPDPPLDTELPTNPHFLSTHVGNLNPVVPVTPAQLPALYVARLTSAVIGLLALVGVYLGARRLVPDDYALLIVSLLAFQPMFLFLSGTINNDLAAAAFAGLAVTWMAVLTLQDAPPRHFGAIGVLLGLAMLSKANTVFLLLLIPLSAFFLWMSTRQWQRPIAAAAWAIVGFAPLWGLWLVANALRGEDVFGVSRSVPIQAILAAPLTDLLLLLPHLEVIYRTFWFDWSLGGVGFAPNWLYVLSAVSIVVGLSGWMFYRRNMELSRWTLALPVMHAGWAAALVLIYLLTRTLAVRPLGGVIPEGRLLLPIVPSLAWLTACGCLCWWSARWRRPVALLSALAPALLGVYFSFFWLPQHYPQAQRLTSSDVAALALFNESLRYDDTIALHSVEIEPLYTGQVAEVTLYWEALRQVEQNYTVSLQVLIPTSPFWTVSDQQHSYPGAGLSPTQRWQAGDWYADRYQIVPGADLNGPTRALLGVWLLEDVGENKAPLRVLRGSQIYDPPIVSEAVIRPQEPLQPLAEHLLAEPAQFGDVAALIGVEWLFAASVPDEITGVVLWWKALDANPVSRLHSLCACGRCKRCAPCAERRPSKFGA</sequence>
<dbReference type="InterPro" id="IPR050297">
    <property type="entry name" value="LipidA_mod_glycosyltrf_83"/>
</dbReference>
<dbReference type="PANTHER" id="PTHR33908">
    <property type="entry name" value="MANNOSYLTRANSFERASE YKCB-RELATED"/>
    <property type="match status" value="1"/>
</dbReference>
<keyword evidence="5 8" id="KW-0812">Transmembrane</keyword>
<feature type="transmembrane region" description="Helical" evidence="8">
    <location>
        <begin position="146"/>
        <end position="164"/>
    </location>
</feature>
<dbReference type="eggNOG" id="COG1807">
    <property type="taxonomic scope" value="Bacteria"/>
</dbReference>
<evidence type="ECO:0000256" key="6">
    <source>
        <dbReference type="ARBA" id="ARBA00022989"/>
    </source>
</evidence>
<comment type="subcellular location">
    <subcellularLocation>
        <location evidence="1">Cell membrane</location>
        <topology evidence="1">Multi-pass membrane protein</topology>
    </subcellularLocation>
</comment>
<keyword evidence="7 8" id="KW-0472">Membrane</keyword>
<keyword evidence="2" id="KW-1003">Cell membrane</keyword>
<name>I0HYZ7_CALAS</name>
<dbReference type="STRING" id="926550.CLDAP_01950"/>
<dbReference type="KEGG" id="cap:CLDAP_01950"/>
<evidence type="ECO:0000256" key="2">
    <source>
        <dbReference type="ARBA" id="ARBA00022475"/>
    </source>
</evidence>
<evidence type="ECO:0000256" key="1">
    <source>
        <dbReference type="ARBA" id="ARBA00004651"/>
    </source>
</evidence>
<feature type="transmembrane region" description="Helical" evidence="8">
    <location>
        <begin position="176"/>
        <end position="204"/>
    </location>
</feature>
<feature type="transmembrane region" description="Helical" evidence="8">
    <location>
        <begin position="291"/>
        <end position="309"/>
    </location>
</feature>
<dbReference type="GO" id="GO:0009103">
    <property type="term" value="P:lipopolysaccharide biosynthetic process"/>
    <property type="evidence" value="ECO:0007669"/>
    <property type="project" value="UniProtKB-ARBA"/>
</dbReference>
<feature type="transmembrane region" description="Helical" evidence="8">
    <location>
        <begin position="386"/>
        <end position="406"/>
    </location>
</feature>
<dbReference type="Pfam" id="PF13231">
    <property type="entry name" value="PMT_2"/>
    <property type="match status" value="1"/>
</dbReference>
<evidence type="ECO:0000256" key="3">
    <source>
        <dbReference type="ARBA" id="ARBA00022676"/>
    </source>
</evidence>
<dbReference type="EMBL" id="AP012337">
    <property type="protein sequence ID" value="BAL98234.1"/>
    <property type="molecule type" value="Genomic_DNA"/>
</dbReference>
<feature type="domain" description="Glycosyltransferase RgtA/B/C/D-like" evidence="9">
    <location>
        <begin position="93"/>
        <end position="226"/>
    </location>
</feature>
<dbReference type="GO" id="GO:0005886">
    <property type="term" value="C:plasma membrane"/>
    <property type="evidence" value="ECO:0007669"/>
    <property type="project" value="UniProtKB-SubCell"/>
</dbReference>
<evidence type="ECO:0000259" key="9">
    <source>
        <dbReference type="Pfam" id="PF13231"/>
    </source>
</evidence>
<keyword evidence="11" id="KW-1185">Reference proteome</keyword>
<dbReference type="HOGENOM" id="CLU_031115_0_0_0"/>
<dbReference type="InterPro" id="IPR038731">
    <property type="entry name" value="RgtA/B/C-like"/>
</dbReference>
<feature type="transmembrane region" description="Helical" evidence="8">
    <location>
        <begin position="359"/>
        <end position="379"/>
    </location>
</feature>
<dbReference type="AlphaFoldDB" id="I0HYZ7"/>
<dbReference type="GO" id="GO:0016763">
    <property type="term" value="F:pentosyltransferase activity"/>
    <property type="evidence" value="ECO:0007669"/>
    <property type="project" value="TreeGrafter"/>
</dbReference>
<dbReference type="Proteomes" id="UP000007880">
    <property type="component" value="Chromosome"/>
</dbReference>
<reference evidence="10 11" key="1">
    <citation type="submission" date="2012-02" db="EMBL/GenBank/DDBJ databases">
        <title>Complete genome sequence of Caldilinea aerophila DSM 14535 (= NBRC 102666).</title>
        <authorList>
            <person name="Oguchi A."/>
            <person name="Hosoyama A."/>
            <person name="Sekine M."/>
            <person name="Fukai R."/>
            <person name="Kato Y."/>
            <person name="Nakamura S."/>
            <person name="Hanada S."/>
            <person name="Yamazaki S."/>
            <person name="Fujita N."/>
        </authorList>
    </citation>
    <scope>NUCLEOTIDE SEQUENCE [LARGE SCALE GENOMIC DNA]</scope>
    <source>
        <strain evidence="11">DSM 14535 / JCM 11387 / NBRC 104270 / STL-6-O1</strain>
    </source>
</reference>
<dbReference type="PANTHER" id="PTHR33908:SF11">
    <property type="entry name" value="MEMBRANE PROTEIN"/>
    <property type="match status" value="1"/>
</dbReference>
<keyword evidence="3" id="KW-0328">Glycosyltransferase</keyword>
<protein>
    <recommendedName>
        <fullName evidence="9">Glycosyltransferase RgtA/B/C/D-like domain-containing protein</fullName>
    </recommendedName>
</protein>
<keyword evidence="4" id="KW-0808">Transferase</keyword>
<evidence type="ECO:0000256" key="5">
    <source>
        <dbReference type="ARBA" id="ARBA00022692"/>
    </source>
</evidence>
<evidence type="ECO:0000256" key="8">
    <source>
        <dbReference type="SAM" id="Phobius"/>
    </source>
</evidence>
<evidence type="ECO:0000313" key="10">
    <source>
        <dbReference type="EMBL" id="BAL98234.1"/>
    </source>
</evidence>
<feature type="transmembrane region" description="Helical" evidence="8">
    <location>
        <begin position="321"/>
        <end position="339"/>
    </location>
</feature>
<organism evidence="10 11">
    <name type="scientific">Caldilinea aerophila (strain DSM 14535 / JCM 11387 / NBRC 104270 / STL-6-O1)</name>
    <dbReference type="NCBI Taxonomy" id="926550"/>
    <lineage>
        <taxon>Bacteria</taxon>
        <taxon>Bacillati</taxon>
        <taxon>Chloroflexota</taxon>
        <taxon>Caldilineae</taxon>
        <taxon>Caldilineales</taxon>
        <taxon>Caldilineaceae</taxon>
        <taxon>Caldilinea</taxon>
    </lineage>
</organism>
<proteinExistence type="predicted"/>
<evidence type="ECO:0000256" key="7">
    <source>
        <dbReference type="ARBA" id="ARBA00023136"/>
    </source>
</evidence>
<feature type="transmembrane region" description="Helical" evidence="8">
    <location>
        <begin position="249"/>
        <end position="271"/>
    </location>
</feature>
<feature type="transmembrane region" description="Helical" evidence="8">
    <location>
        <begin position="216"/>
        <end position="237"/>
    </location>
</feature>
<evidence type="ECO:0000313" key="11">
    <source>
        <dbReference type="Proteomes" id="UP000007880"/>
    </source>
</evidence>
<keyword evidence="6 8" id="KW-1133">Transmembrane helix</keyword>